<protein>
    <recommendedName>
        <fullName evidence="1">Glutamate-ammonia ligase adenylyltransferase repeated domain-containing protein</fullName>
    </recommendedName>
</protein>
<dbReference type="Gene3D" id="3.30.460.10">
    <property type="entry name" value="Beta Polymerase, domain 2"/>
    <property type="match status" value="1"/>
</dbReference>
<dbReference type="Pfam" id="PF03710">
    <property type="entry name" value="GlnE"/>
    <property type="match status" value="1"/>
</dbReference>
<gene>
    <name evidence="2" type="ORF">S01H1_22365</name>
</gene>
<dbReference type="GO" id="GO:0000820">
    <property type="term" value="P:regulation of glutamine family amino acid metabolic process"/>
    <property type="evidence" value="ECO:0007669"/>
    <property type="project" value="TreeGrafter"/>
</dbReference>
<dbReference type="EMBL" id="BARS01012606">
    <property type="protein sequence ID" value="GAF88270.1"/>
    <property type="molecule type" value="Genomic_DNA"/>
</dbReference>
<sequence length="183" mass="20512">MTNLPDILVQDLERKWAEFKHSSATDKIDLPKDRQILKALQRVFAFSDFVAKSCTRSPALLSDLIRSGDLQGRYSKNDYDQKLKKALVDVKDEAALIHILRTYRRREMTRIAFRDLAGWNNLSETVTDLSGLADACLEHATAVLYGWLSQKLGAPTAEDGSCQQLIILGLGKLGARELNFSSD</sequence>
<comment type="caution">
    <text evidence="2">The sequence shown here is derived from an EMBL/GenBank/DDBJ whole genome shotgun (WGS) entry which is preliminary data.</text>
</comment>
<accession>X0UIB9</accession>
<reference evidence="2" key="1">
    <citation type="journal article" date="2014" name="Front. Microbiol.">
        <title>High frequency of phylogenetically diverse reductive dehalogenase-homologous genes in deep subseafloor sedimentary metagenomes.</title>
        <authorList>
            <person name="Kawai M."/>
            <person name="Futagami T."/>
            <person name="Toyoda A."/>
            <person name="Takaki Y."/>
            <person name="Nishi S."/>
            <person name="Hori S."/>
            <person name="Arai W."/>
            <person name="Tsubouchi T."/>
            <person name="Morono Y."/>
            <person name="Uchiyama I."/>
            <person name="Ito T."/>
            <person name="Fujiyama A."/>
            <person name="Inagaki F."/>
            <person name="Takami H."/>
        </authorList>
    </citation>
    <scope>NUCLEOTIDE SEQUENCE</scope>
    <source>
        <strain evidence="2">Expedition CK06-06</strain>
    </source>
</reference>
<dbReference type="Gene3D" id="1.10.4050.10">
    <property type="entry name" value="Glutamine synthase adenylyltransferase GlnE"/>
    <property type="match status" value="1"/>
</dbReference>
<organism evidence="2">
    <name type="scientific">marine sediment metagenome</name>
    <dbReference type="NCBI Taxonomy" id="412755"/>
    <lineage>
        <taxon>unclassified sequences</taxon>
        <taxon>metagenomes</taxon>
        <taxon>ecological metagenomes</taxon>
    </lineage>
</organism>
<dbReference type="InterPro" id="IPR043519">
    <property type="entry name" value="NT_sf"/>
</dbReference>
<evidence type="ECO:0000313" key="2">
    <source>
        <dbReference type="EMBL" id="GAF88270.1"/>
    </source>
</evidence>
<dbReference type="InterPro" id="IPR005190">
    <property type="entry name" value="GlnE_rpt_dom"/>
</dbReference>
<dbReference type="AlphaFoldDB" id="X0UIB9"/>
<name>X0UIB9_9ZZZZ</name>
<feature type="non-terminal residue" evidence="2">
    <location>
        <position position="183"/>
    </location>
</feature>
<dbReference type="GO" id="GO:0008882">
    <property type="term" value="F:[glutamate-ammonia-ligase] adenylyltransferase activity"/>
    <property type="evidence" value="ECO:0007669"/>
    <property type="project" value="InterPro"/>
</dbReference>
<feature type="domain" description="Glutamate-ammonia ligase adenylyltransferase repeated" evidence="1">
    <location>
        <begin position="38"/>
        <end position="183"/>
    </location>
</feature>
<dbReference type="PANTHER" id="PTHR30621:SF0">
    <property type="entry name" value="BIFUNCTIONAL GLUTAMINE SYNTHETASE ADENYLYLTRANSFERASE_ADENYLYL-REMOVING ENZYME"/>
    <property type="match status" value="1"/>
</dbReference>
<dbReference type="InterPro" id="IPR023057">
    <property type="entry name" value="GlnE"/>
</dbReference>
<evidence type="ECO:0000259" key="1">
    <source>
        <dbReference type="Pfam" id="PF03710"/>
    </source>
</evidence>
<proteinExistence type="predicted"/>
<dbReference type="SUPFAM" id="SSF81301">
    <property type="entry name" value="Nucleotidyltransferase"/>
    <property type="match status" value="1"/>
</dbReference>
<dbReference type="PANTHER" id="PTHR30621">
    <property type="entry name" value="GLUTAMINE SYNTHETASE ADENYLYLTRANSFERASE"/>
    <property type="match status" value="1"/>
</dbReference>
<dbReference type="GO" id="GO:0005829">
    <property type="term" value="C:cytosol"/>
    <property type="evidence" value="ECO:0007669"/>
    <property type="project" value="TreeGrafter"/>
</dbReference>